<dbReference type="AlphaFoldDB" id="A0A6A6W228"/>
<dbReference type="GeneID" id="54489455"/>
<feature type="transmembrane region" description="Helical" evidence="2">
    <location>
        <begin position="219"/>
        <end position="242"/>
    </location>
</feature>
<feature type="region of interest" description="Disordered" evidence="1">
    <location>
        <begin position="23"/>
        <end position="53"/>
    </location>
</feature>
<keyword evidence="2" id="KW-0472">Membrane</keyword>
<dbReference type="RefSeq" id="XP_033598088.1">
    <property type="nucleotide sequence ID" value="XM_033748401.1"/>
</dbReference>
<evidence type="ECO:0000256" key="3">
    <source>
        <dbReference type="SAM" id="SignalP"/>
    </source>
</evidence>
<dbReference type="SUPFAM" id="SSF49503">
    <property type="entry name" value="Cupredoxins"/>
    <property type="match status" value="1"/>
</dbReference>
<protein>
    <recommendedName>
        <fullName evidence="6">Cupredoxin</fullName>
    </recommendedName>
</protein>
<dbReference type="OrthoDB" id="2331100at2759"/>
<sequence length="401" mass="42607">MVRFIRSTFIALTTLLLTHPTYSQRSTPSITSAPSLTRSGASSSRTPITSTVSVGNGDHSFKPDVVQVSAGDTVEFRFGPTNHSVVRAEYEYPCIPYEMTGRSKVGFFSGFKEVDVILEDPPKWSILINDTQPIFFYCSAPDSCDKWTMVGVINPNSSVSLQRQKQLAGEAQFVMQPGEPFPAEASSTLASLTDAPTNAPTGSTNGGTTNHSHGLSGGAIAGIVIGAVAVLLLAAALFFYMGRSKGYRFAHKRGDTAAAPPMSHYGGGGAGGAAPAPYDGMPSPGFATTDMYQHGGGPMYAPLDAQRSMHTMSPPLPQYPKTPQQAVFGGEMESPQPVYRDTFQSGMFVENVGNGGDRYSVQVEDHKEAPTRVHEMDGSVDVPTSPPLPSNVDKGQGPERS</sequence>
<gene>
    <name evidence="4" type="ORF">EJ05DRAFT_513122</name>
</gene>
<evidence type="ECO:0000313" key="4">
    <source>
        <dbReference type="EMBL" id="KAF2755637.1"/>
    </source>
</evidence>
<feature type="region of interest" description="Disordered" evidence="1">
    <location>
        <begin position="365"/>
        <end position="401"/>
    </location>
</feature>
<organism evidence="4 5">
    <name type="scientific">Pseudovirgaria hyperparasitica</name>
    <dbReference type="NCBI Taxonomy" id="470096"/>
    <lineage>
        <taxon>Eukaryota</taxon>
        <taxon>Fungi</taxon>
        <taxon>Dikarya</taxon>
        <taxon>Ascomycota</taxon>
        <taxon>Pezizomycotina</taxon>
        <taxon>Dothideomycetes</taxon>
        <taxon>Dothideomycetes incertae sedis</taxon>
        <taxon>Acrospermales</taxon>
        <taxon>Acrospermaceae</taxon>
        <taxon>Pseudovirgaria</taxon>
    </lineage>
</organism>
<dbReference type="EMBL" id="ML996577">
    <property type="protein sequence ID" value="KAF2755637.1"/>
    <property type="molecule type" value="Genomic_DNA"/>
</dbReference>
<name>A0A6A6W228_9PEZI</name>
<feature type="compositionally biased region" description="Basic and acidic residues" evidence="1">
    <location>
        <begin position="365"/>
        <end position="377"/>
    </location>
</feature>
<evidence type="ECO:0008006" key="6">
    <source>
        <dbReference type="Google" id="ProtNLM"/>
    </source>
</evidence>
<feature type="chain" id="PRO_5025673278" description="Cupredoxin" evidence="3">
    <location>
        <begin position="24"/>
        <end position="401"/>
    </location>
</feature>
<dbReference type="Proteomes" id="UP000799437">
    <property type="component" value="Unassembled WGS sequence"/>
</dbReference>
<reference evidence="4" key="1">
    <citation type="journal article" date="2020" name="Stud. Mycol.">
        <title>101 Dothideomycetes genomes: a test case for predicting lifestyles and emergence of pathogens.</title>
        <authorList>
            <person name="Haridas S."/>
            <person name="Albert R."/>
            <person name="Binder M."/>
            <person name="Bloem J."/>
            <person name="Labutti K."/>
            <person name="Salamov A."/>
            <person name="Andreopoulos B."/>
            <person name="Baker S."/>
            <person name="Barry K."/>
            <person name="Bills G."/>
            <person name="Bluhm B."/>
            <person name="Cannon C."/>
            <person name="Castanera R."/>
            <person name="Culley D."/>
            <person name="Daum C."/>
            <person name="Ezra D."/>
            <person name="Gonzalez J."/>
            <person name="Henrissat B."/>
            <person name="Kuo A."/>
            <person name="Liang C."/>
            <person name="Lipzen A."/>
            <person name="Lutzoni F."/>
            <person name="Magnuson J."/>
            <person name="Mondo S."/>
            <person name="Nolan M."/>
            <person name="Ohm R."/>
            <person name="Pangilinan J."/>
            <person name="Park H.-J."/>
            <person name="Ramirez L."/>
            <person name="Alfaro M."/>
            <person name="Sun H."/>
            <person name="Tritt A."/>
            <person name="Yoshinaga Y."/>
            <person name="Zwiers L.-H."/>
            <person name="Turgeon B."/>
            <person name="Goodwin S."/>
            <person name="Spatafora J."/>
            <person name="Crous P."/>
            <person name="Grigoriev I."/>
        </authorList>
    </citation>
    <scope>NUCLEOTIDE SEQUENCE</scope>
    <source>
        <strain evidence="4">CBS 121739</strain>
    </source>
</reference>
<evidence type="ECO:0000256" key="1">
    <source>
        <dbReference type="SAM" id="MobiDB-lite"/>
    </source>
</evidence>
<keyword evidence="3" id="KW-0732">Signal</keyword>
<keyword evidence="2" id="KW-1133">Transmembrane helix</keyword>
<feature type="signal peptide" evidence="3">
    <location>
        <begin position="1"/>
        <end position="23"/>
    </location>
</feature>
<dbReference type="InterPro" id="IPR008972">
    <property type="entry name" value="Cupredoxin"/>
</dbReference>
<dbReference type="InterPro" id="IPR052953">
    <property type="entry name" value="Ser-rich/MCO-related"/>
</dbReference>
<dbReference type="PANTHER" id="PTHR34883:SF8">
    <property type="entry name" value="EXTRACELLULAR SERINE-RICH PROTEIN (AFU_ORTHOLOGUE AFUA_6G00670)"/>
    <property type="match status" value="1"/>
</dbReference>
<accession>A0A6A6W228</accession>
<dbReference type="CDD" id="cd00920">
    <property type="entry name" value="Cupredoxin"/>
    <property type="match status" value="1"/>
</dbReference>
<dbReference type="PANTHER" id="PTHR34883">
    <property type="entry name" value="SERINE-RICH PROTEIN, PUTATIVE-RELATED-RELATED"/>
    <property type="match status" value="1"/>
</dbReference>
<proteinExistence type="predicted"/>
<keyword evidence="5" id="KW-1185">Reference proteome</keyword>
<evidence type="ECO:0000313" key="5">
    <source>
        <dbReference type="Proteomes" id="UP000799437"/>
    </source>
</evidence>
<evidence type="ECO:0000256" key="2">
    <source>
        <dbReference type="SAM" id="Phobius"/>
    </source>
</evidence>
<keyword evidence="2" id="KW-0812">Transmembrane</keyword>
<dbReference type="Gene3D" id="2.60.40.420">
    <property type="entry name" value="Cupredoxins - blue copper proteins"/>
    <property type="match status" value="1"/>
</dbReference>